<dbReference type="InterPro" id="IPR036186">
    <property type="entry name" value="Serpin_sf"/>
</dbReference>
<feature type="region of interest" description="Disordered" evidence="9">
    <location>
        <begin position="487"/>
        <end position="595"/>
    </location>
</feature>
<dbReference type="InterPro" id="IPR011598">
    <property type="entry name" value="bHLH_dom"/>
</dbReference>
<reference evidence="12" key="1">
    <citation type="submission" date="2022-07" db="EMBL/GenBank/DDBJ databases">
        <authorList>
            <person name="Trinca V."/>
            <person name="Uliana J.V.C."/>
            <person name="Torres T.T."/>
            <person name="Ward R.J."/>
            <person name="Monesi N."/>
        </authorList>
    </citation>
    <scope>NUCLEOTIDE SEQUENCE</scope>
    <source>
        <strain evidence="12">HSMRA1968</strain>
        <tissue evidence="12">Whole embryos</tissue>
    </source>
</reference>
<keyword evidence="3" id="KW-0646">Protease inhibitor</keyword>
<evidence type="ECO:0000313" key="12">
    <source>
        <dbReference type="EMBL" id="KAJ6642196.1"/>
    </source>
</evidence>
<feature type="compositionally biased region" description="Low complexity" evidence="9">
    <location>
        <begin position="561"/>
        <end position="577"/>
    </location>
</feature>
<dbReference type="FunFam" id="4.10.280.10:FF:000026">
    <property type="entry name" value="Basic helix-loop-helix family, member e23"/>
    <property type="match status" value="1"/>
</dbReference>
<dbReference type="GO" id="GO:0005615">
    <property type="term" value="C:extracellular space"/>
    <property type="evidence" value="ECO:0007669"/>
    <property type="project" value="InterPro"/>
</dbReference>
<dbReference type="Proteomes" id="UP001151699">
    <property type="component" value="Chromosome B"/>
</dbReference>
<dbReference type="Pfam" id="PF00079">
    <property type="entry name" value="Serpin"/>
    <property type="match status" value="1"/>
</dbReference>
<dbReference type="PROSITE" id="PS50888">
    <property type="entry name" value="BHLH"/>
    <property type="match status" value="1"/>
</dbReference>
<sequence>MTKSLLKRSSLGLLICFFGNSLLTMANPPNLTRSISQFSNDLYAVVTEGESSNVILSPFSIHMAVSLAMMGARGRTYDEMLRGLKLSGTNEDIAEAIHRLLIPIEYNADLKVANKVYVMQNYRINPQFNEIAKEKFHSETESLNFANSHTSAGVINQWVEDKTNNKIKNLIQPDSLGTDTRMVLVNAIYFKGLWQYQFLKERTKKERFYTSETNSVFVDMMHVKESFRYGEFAHLDAKGIELPYKDSDMVMFIILPNARNGLAKLEADLKHVDLGELSSRYMYRTEVDVALPKFKIEFEVSLVDALKKMGMGKMFSNAADFSGLLETNEPLQVSDVVHKAFIDVNEEGVEAAAATGRRMGRIHPKKFTANHSFYFILLSKGNVIFIGVKFVSYSASREIIFVADHPFTFVLANKTNKFFVVLHMEEKLMAERPNIFVADHPFVFVLGNKRNRIFFLFQTPWMEKVYGITFSLCFFLNKMQIHNSNRQTNKGLRMNPHQTYNFHNMGSPPPPMSIHPGPASSPSQSVPGRRTPLGTVGLGGFYAQGHSGGGTTHVHTDENRPAGSSSSRSPNQPSVPSTSSSNKTKNRQGKTVRLNINARERRRMHDLNDALDELRSVIPYAHSPSVRKLSKIATLLLAKNYILMQQNALEELRRLLAYIQSTTGAAPLDLGSFPAAAKLQQLLQAPHQDPPEN</sequence>
<comment type="similarity">
    <text evidence="2 8">Belongs to the serpin family.</text>
</comment>
<name>A0A9Q0N2I7_9DIPT</name>
<keyword evidence="7" id="KW-0539">Nucleus</keyword>
<dbReference type="SUPFAM" id="SSF47459">
    <property type="entry name" value="HLH, helix-loop-helix DNA-binding domain"/>
    <property type="match status" value="1"/>
</dbReference>
<gene>
    <name evidence="12" type="primary">SERA</name>
    <name evidence="12" type="ORF">Bhyg_07143</name>
</gene>
<dbReference type="PANTHER" id="PTHR11461">
    <property type="entry name" value="SERINE PROTEASE INHIBITOR, SERPIN"/>
    <property type="match status" value="1"/>
</dbReference>
<dbReference type="Gene3D" id="4.10.280.10">
    <property type="entry name" value="Helix-loop-helix DNA-binding domain"/>
    <property type="match status" value="1"/>
</dbReference>
<dbReference type="GO" id="GO:0005634">
    <property type="term" value="C:nucleus"/>
    <property type="evidence" value="ECO:0007669"/>
    <property type="project" value="UniProtKB-SubCell"/>
</dbReference>
<evidence type="ECO:0000256" key="6">
    <source>
        <dbReference type="ARBA" id="ARBA00023163"/>
    </source>
</evidence>
<dbReference type="GO" id="GO:0004867">
    <property type="term" value="F:serine-type endopeptidase inhibitor activity"/>
    <property type="evidence" value="ECO:0007669"/>
    <property type="project" value="UniProtKB-KW"/>
</dbReference>
<dbReference type="SUPFAM" id="SSF56574">
    <property type="entry name" value="Serpins"/>
    <property type="match status" value="1"/>
</dbReference>
<evidence type="ECO:0000256" key="10">
    <source>
        <dbReference type="SAM" id="SignalP"/>
    </source>
</evidence>
<evidence type="ECO:0000256" key="5">
    <source>
        <dbReference type="ARBA" id="ARBA00023015"/>
    </source>
</evidence>
<dbReference type="AlphaFoldDB" id="A0A9Q0N2I7"/>
<dbReference type="InterPro" id="IPR023796">
    <property type="entry name" value="Serpin_dom"/>
</dbReference>
<evidence type="ECO:0000256" key="1">
    <source>
        <dbReference type="ARBA" id="ARBA00004123"/>
    </source>
</evidence>
<dbReference type="InterPro" id="IPR036638">
    <property type="entry name" value="HLH_DNA-bd_sf"/>
</dbReference>
<proteinExistence type="inferred from homology"/>
<dbReference type="GO" id="GO:0046983">
    <property type="term" value="F:protein dimerization activity"/>
    <property type="evidence" value="ECO:0007669"/>
    <property type="project" value="InterPro"/>
</dbReference>
<keyword evidence="6" id="KW-0804">Transcription</keyword>
<keyword evidence="5" id="KW-0805">Transcription regulation</keyword>
<dbReference type="SMART" id="SM00093">
    <property type="entry name" value="SERPIN"/>
    <property type="match status" value="1"/>
</dbReference>
<feature type="compositionally biased region" description="Polar residues" evidence="9">
    <location>
        <begin position="487"/>
        <end position="504"/>
    </location>
</feature>
<dbReference type="InterPro" id="IPR042185">
    <property type="entry name" value="Serpin_sf_2"/>
</dbReference>
<feature type="signal peptide" evidence="10">
    <location>
        <begin position="1"/>
        <end position="26"/>
    </location>
</feature>
<dbReference type="Gene3D" id="2.30.39.10">
    <property type="entry name" value="Alpha-1-antitrypsin, domain 1"/>
    <property type="match status" value="1"/>
</dbReference>
<keyword evidence="10" id="KW-0732">Signal</keyword>
<comment type="caution">
    <text evidence="12">The sequence shown here is derived from an EMBL/GenBank/DDBJ whole genome shotgun (WGS) entry which is preliminary data.</text>
</comment>
<feature type="chain" id="PRO_5040333737" evidence="10">
    <location>
        <begin position="27"/>
        <end position="693"/>
    </location>
</feature>
<evidence type="ECO:0000256" key="7">
    <source>
        <dbReference type="ARBA" id="ARBA00023242"/>
    </source>
</evidence>
<evidence type="ECO:0000256" key="8">
    <source>
        <dbReference type="RuleBase" id="RU000411"/>
    </source>
</evidence>
<keyword evidence="13" id="KW-1185">Reference proteome</keyword>
<evidence type="ECO:0000313" key="13">
    <source>
        <dbReference type="Proteomes" id="UP001151699"/>
    </source>
</evidence>
<evidence type="ECO:0000256" key="4">
    <source>
        <dbReference type="ARBA" id="ARBA00022900"/>
    </source>
</evidence>
<dbReference type="Pfam" id="PF00010">
    <property type="entry name" value="HLH"/>
    <property type="match status" value="1"/>
</dbReference>
<dbReference type="InterPro" id="IPR000215">
    <property type="entry name" value="Serpin_fam"/>
</dbReference>
<protein>
    <submittedName>
        <fullName evidence="12">Alaserpin</fullName>
    </submittedName>
</protein>
<accession>A0A9Q0N2I7</accession>
<dbReference type="CDD" id="cd18954">
    <property type="entry name" value="bHLH_TS_bHLHe22_bHLHb5"/>
    <property type="match status" value="1"/>
</dbReference>
<feature type="domain" description="BHLH" evidence="11">
    <location>
        <begin position="591"/>
        <end position="645"/>
    </location>
</feature>
<dbReference type="Gene3D" id="3.30.497.10">
    <property type="entry name" value="Antithrombin, subunit I, domain 2"/>
    <property type="match status" value="1"/>
</dbReference>
<dbReference type="InterPro" id="IPR042178">
    <property type="entry name" value="Serpin_sf_1"/>
</dbReference>
<organism evidence="12 13">
    <name type="scientific">Pseudolycoriella hygida</name>
    <dbReference type="NCBI Taxonomy" id="35572"/>
    <lineage>
        <taxon>Eukaryota</taxon>
        <taxon>Metazoa</taxon>
        <taxon>Ecdysozoa</taxon>
        <taxon>Arthropoda</taxon>
        <taxon>Hexapoda</taxon>
        <taxon>Insecta</taxon>
        <taxon>Pterygota</taxon>
        <taxon>Neoptera</taxon>
        <taxon>Endopterygota</taxon>
        <taxon>Diptera</taxon>
        <taxon>Nematocera</taxon>
        <taxon>Sciaroidea</taxon>
        <taxon>Sciaridae</taxon>
        <taxon>Pseudolycoriella</taxon>
    </lineage>
</organism>
<dbReference type="OrthoDB" id="671595at2759"/>
<dbReference type="EMBL" id="WJQU01000002">
    <property type="protein sequence ID" value="KAJ6642196.1"/>
    <property type="molecule type" value="Genomic_DNA"/>
</dbReference>
<comment type="subcellular location">
    <subcellularLocation>
        <location evidence="1">Nucleus</location>
    </subcellularLocation>
</comment>
<keyword evidence="4" id="KW-0722">Serine protease inhibitor</keyword>
<evidence type="ECO:0000256" key="2">
    <source>
        <dbReference type="ARBA" id="ARBA00009500"/>
    </source>
</evidence>
<evidence type="ECO:0000256" key="9">
    <source>
        <dbReference type="SAM" id="MobiDB-lite"/>
    </source>
</evidence>
<dbReference type="SMART" id="SM00353">
    <property type="entry name" value="HLH"/>
    <property type="match status" value="1"/>
</dbReference>
<dbReference type="PANTHER" id="PTHR11461:SF211">
    <property type="entry name" value="GH10112P-RELATED"/>
    <property type="match status" value="1"/>
</dbReference>
<evidence type="ECO:0000256" key="3">
    <source>
        <dbReference type="ARBA" id="ARBA00022690"/>
    </source>
</evidence>
<feature type="compositionally biased region" description="Gly residues" evidence="9">
    <location>
        <begin position="536"/>
        <end position="551"/>
    </location>
</feature>
<evidence type="ECO:0000259" key="11">
    <source>
        <dbReference type="PROSITE" id="PS50888"/>
    </source>
</evidence>
<dbReference type="CDD" id="cd19601">
    <property type="entry name" value="serpin42Da-like"/>
    <property type="match status" value="1"/>
</dbReference>